<protein>
    <recommendedName>
        <fullName evidence="5">Proline-rich extensin</fullName>
    </recommendedName>
</protein>
<keyword evidence="2" id="KW-0472">Membrane</keyword>
<dbReference type="SUPFAM" id="SSF50199">
    <property type="entry name" value="Staphylococcal nuclease"/>
    <property type="match status" value="1"/>
</dbReference>
<feature type="transmembrane region" description="Helical" evidence="2">
    <location>
        <begin position="12"/>
        <end position="34"/>
    </location>
</feature>
<dbReference type="OrthoDB" id="9810674at2"/>
<organism evidence="3 4">
    <name type="scientific">Brucella grignonensis</name>
    <dbReference type="NCBI Taxonomy" id="94627"/>
    <lineage>
        <taxon>Bacteria</taxon>
        <taxon>Pseudomonadati</taxon>
        <taxon>Pseudomonadota</taxon>
        <taxon>Alphaproteobacteria</taxon>
        <taxon>Hyphomicrobiales</taxon>
        <taxon>Brucellaceae</taxon>
        <taxon>Brucella/Ochrobactrum group</taxon>
        <taxon>Brucella</taxon>
    </lineage>
</organism>
<dbReference type="InterPro" id="IPR035437">
    <property type="entry name" value="SNase_OB-fold_sf"/>
</dbReference>
<dbReference type="RefSeq" id="WP_094539010.1">
    <property type="nucleotide sequence ID" value="NZ_JBHEER010000004.1"/>
</dbReference>
<dbReference type="EMBL" id="NNRL01000148">
    <property type="protein sequence ID" value="OYR16847.1"/>
    <property type="molecule type" value="Genomic_DNA"/>
</dbReference>
<gene>
    <name evidence="3" type="ORF">CEV33_3971</name>
</gene>
<sequence length="323" mass="33803">MVKQQTKSHARIVFGVFAGITGAILVAAFVAPFYGVLDRPVTVVESGDGQSKPDAGAGNGIVVEQFDYNEPDTGSGADQSASQNGVPAQETAPDDESRNTNSQTDQNPLERESARPPLSDLGLASTPKPPEPLAPSAPVDESEPMQLLQRPVALAAGKLESQGRIIDLQGIETVPLEQTCQSSSGETWPCGMQARTAFRQWLRSRAIMCRLPQNDSEAAVATQCSVGNDDAALWLVANGWAKAAPGGTYVKAGQKAEEAKLGVYGDKPDTSLPNLGSDIGDPLQNPSSLAPETEPQPSSPSPQQGEFPPAPAPMEPMVPAPAN</sequence>
<feature type="compositionally biased region" description="Low complexity" evidence="1">
    <location>
        <begin position="291"/>
        <end position="307"/>
    </location>
</feature>
<evidence type="ECO:0000313" key="4">
    <source>
        <dbReference type="Proteomes" id="UP000216478"/>
    </source>
</evidence>
<reference evidence="3 4" key="1">
    <citation type="submission" date="2017-07" db="EMBL/GenBank/DDBJ databases">
        <title>Phylogenetic study on the rhizospheric bacterium Ochrobactrum sp. A44.</title>
        <authorList>
            <person name="Krzyzanowska D.M."/>
            <person name="Ossowicki A."/>
            <person name="Rajewska M."/>
            <person name="Maciag T."/>
            <person name="Kaczynski Z."/>
            <person name="Czerwicka M."/>
            <person name="Jafra S."/>
        </authorList>
    </citation>
    <scope>NUCLEOTIDE SEQUENCE [LARGE SCALE GENOMIC DNA]</scope>
    <source>
        <strain evidence="3 4">OgA9a</strain>
    </source>
</reference>
<feature type="region of interest" description="Disordered" evidence="1">
    <location>
        <begin position="67"/>
        <end position="144"/>
    </location>
</feature>
<evidence type="ECO:0000313" key="3">
    <source>
        <dbReference type="EMBL" id="OYR16847.1"/>
    </source>
</evidence>
<evidence type="ECO:0000256" key="2">
    <source>
        <dbReference type="SAM" id="Phobius"/>
    </source>
</evidence>
<keyword evidence="4" id="KW-1185">Reference proteome</keyword>
<evidence type="ECO:0008006" key="5">
    <source>
        <dbReference type="Google" id="ProtNLM"/>
    </source>
</evidence>
<keyword evidence="2" id="KW-0812">Transmembrane</keyword>
<evidence type="ECO:0000256" key="1">
    <source>
        <dbReference type="SAM" id="MobiDB-lite"/>
    </source>
</evidence>
<feature type="compositionally biased region" description="Pro residues" evidence="1">
    <location>
        <begin position="308"/>
        <end position="323"/>
    </location>
</feature>
<keyword evidence="2" id="KW-1133">Transmembrane helix</keyword>
<proteinExistence type="predicted"/>
<accession>A0A256FPT8</accession>
<name>A0A256FPT8_9HYPH</name>
<dbReference type="Gene3D" id="2.40.50.90">
    <property type="match status" value="1"/>
</dbReference>
<dbReference type="Proteomes" id="UP000216478">
    <property type="component" value="Unassembled WGS sequence"/>
</dbReference>
<comment type="caution">
    <text evidence="3">The sequence shown here is derived from an EMBL/GenBank/DDBJ whole genome shotgun (WGS) entry which is preliminary data.</text>
</comment>
<feature type="region of interest" description="Disordered" evidence="1">
    <location>
        <begin position="263"/>
        <end position="323"/>
    </location>
</feature>
<dbReference type="AlphaFoldDB" id="A0A256FPT8"/>
<feature type="compositionally biased region" description="Polar residues" evidence="1">
    <location>
        <begin position="76"/>
        <end position="86"/>
    </location>
</feature>